<dbReference type="NCBIfam" id="NF002298">
    <property type="entry name" value="PRK01222.1-4"/>
    <property type="match status" value="1"/>
</dbReference>
<dbReference type="GO" id="GO:0000162">
    <property type="term" value="P:L-tryptophan biosynthetic process"/>
    <property type="evidence" value="ECO:0007669"/>
    <property type="project" value="UniProtKB-UniRule"/>
</dbReference>
<evidence type="ECO:0000313" key="12">
    <source>
        <dbReference type="EMBL" id="POP53469.1"/>
    </source>
</evidence>
<name>A0A2S4HHP9_9GAMM</name>
<accession>A0A2S4HHP9</accession>
<dbReference type="EMBL" id="PQGG01000014">
    <property type="protein sequence ID" value="POP53469.1"/>
    <property type="molecule type" value="Genomic_DNA"/>
</dbReference>
<evidence type="ECO:0000256" key="6">
    <source>
        <dbReference type="ARBA" id="ARBA00022605"/>
    </source>
</evidence>
<keyword evidence="7 10" id="KW-0822">Tryptophan biosynthesis</keyword>
<evidence type="ECO:0000256" key="8">
    <source>
        <dbReference type="ARBA" id="ARBA00023141"/>
    </source>
</evidence>
<dbReference type="SUPFAM" id="SSF51366">
    <property type="entry name" value="Ribulose-phoshate binding barrel"/>
    <property type="match status" value="1"/>
</dbReference>
<evidence type="ECO:0000313" key="13">
    <source>
        <dbReference type="Proteomes" id="UP000237222"/>
    </source>
</evidence>
<dbReference type="CDD" id="cd00405">
    <property type="entry name" value="PRAI"/>
    <property type="match status" value="1"/>
</dbReference>
<dbReference type="InterPro" id="IPR011060">
    <property type="entry name" value="RibuloseP-bd_barrel"/>
</dbReference>
<evidence type="ECO:0000256" key="1">
    <source>
        <dbReference type="ARBA" id="ARBA00001164"/>
    </source>
</evidence>
<evidence type="ECO:0000256" key="2">
    <source>
        <dbReference type="ARBA" id="ARBA00004664"/>
    </source>
</evidence>
<comment type="similarity">
    <text evidence="3 10">Belongs to the TrpF family.</text>
</comment>
<feature type="domain" description="N-(5'phosphoribosyl) anthranilate isomerase (PRAI)" evidence="11">
    <location>
        <begin position="6"/>
        <end position="201"/>
    </location>
</feature>
<keyword evidence="8 10" id="KW-0057">Aromatic amino acid biosynthesis</keyword>
<dbReference type="Proteomes" id="UP000237222">
    <property type="component" value="Unassembled WGS sequence"/>
</dbReference>
<dbReference type="InterPro" id="IPR044643">
    <property type="entry name" value="TrpF_fam"/>
</dbReference>
<protein>
    <recommendedName>
        <fullName evidence="5 10">N-(5'-phosphoribosyl)anthranilate isomerase</fullName>
        <shortName evidence="10">PRAI</shortName>
        <ecNumber evidence="4 10">5.3.1.24</ecNumber>
    </recommendedName>
</protein>
<organism evidence="12 13">
    <name type="scientific">Zhongshania marina</name>
    <dbReference type="NCBI Taxonomy" id="2304603"/>
    <lineage>
        <taxon>Bacteria</taxon>
        <taxon>Pseudomonadati</taxon>
        <taxon>Pseudomonadota</taxon>
        <taxon>Gammaproteobacteria</taxon>
        <taxon>Cellvibrionales</taxon>
        <taxon>Spongiibacteraceae</taxon>
        <taxon>Zhongshania</taxon>
    </lineage>
</organism>
<evidence type="ECO:0000256" key="9">
    <source>
        <dbReference type="ARBA" id="ARBA00023235"/>
    </source>
</evidence>
<dbReference type="HAMAP" id="MF_00135">
    <property type="entry name" value="PRAI"/>
    <property type="match status" value="1"/>
</dbReference>
<dbReference type="OrthoDB" id="9796196at2"/>
<evidence type="ECO:0000256" key="3">
    <source>
        <dbReference type="ARBA" id="ARBA00007571"/>
    </source>
</evidence>
<comment type="caution">
    <text evidence="12">The sequence shown here is derived from an EMBL/GenBank/DDBJ whole genome shotgun (WGS) entry which is preliminary data.</text>
</comment>
<dbReference type="InterPro" id="IPR013785">
    <property type="entry name" value="Aldolase_TIM"/>
</dbReference>
<dbReference type="AlphaFoldDB" id="A0A2S4HHP9"/>
<dbReference type="Gene3D" id="3.20.20.70">
    <property type="entry name" value="Aldolase class I"/>
    <property type="match status" value="1"/>
</dbReference>
<reference evidence="12" key="1">
    <citation type="submission" date="2018-01" db="EMBL/GenBank/DDBJ databases">
        <authorList>
            <person name="Yu X.-D."/>
        </authorList>
    </citation>
    <scope>NUCLEOTIDE SEQUENCE</scope>
    <source>
        <strain evidence="12">ZX-21</strain>
    </source>
</reference>
<evidence type="ECO:0000259" key="11">
    <source>
        <dbReference type="Pfam" id="PF00697"/>
    </source>
</evidence>
<dbReference type="GO" id="GO:0004640">
    <property type="term" value="F:phosphoribosylanthranilate isomerase activity"/>
    <property type="evidence" value="ECO:0007669"/>
    <property type="project" value="UniProtKB-UniRule"/>
</dbReference>
<dbReference type="FunFam" id="3.20.20.70:FF:000075">
    <property type="entry name" value="Tryptophan biosynthesis protein TRP1"/>
    <property type="match status" value="1"/>
</dbReference>
<proteinExistence type="inferred from homology"/>
<keyword evidence="9 10" id="KW-0413">Isomerase</keyword>
<evidence type="ECO:0000256" key="7">
    <source>
        <dbReference type="ARBA" id="ARBA00022822"/>
    </source>
</evidence>
<keyword evidence="6 10" id="KW-0028">Amino-acid biosynthesis</keyword>
<gene>
    <name evidence="10" type="primary">trpF</name>
    <name evidence="12" type="ORF">C0068_06610</name>
</gene>
<comment type="catalytic activity">
    <reaction evidence="1 10">
        <text>N-(5-phospho-beta-D-ribosyl)anthranilate = 1-(2-carboxyphenylamino)-1-deoxy-D-ribulose 5-phosphate</text>
        <dbReference type="Rhea" id="RHEA:21540"/>
        <dbReference type="ChEBI" id="CHEBI:18277"/>
        <dbReference type="ChEBI" id="CHEBI:58613"/>
        <dbReference type="EC" id="5.3.1.24"/>
    </reaction>
</comment>
<dbReference type="UniPathway" id="UPA00035">
    <property type="reaction ID" value="UER00042"/>
</dbReference>
<dbReference type="EC" id="5.3.1.24" evidence="4 10"/>
<dbReference type="NCBIfam" id="NF002299">
    <property type="entry name" value="PRK01222.1-6"/>
    <property type="match status" value="1"/>
</dbReference>
<dbReference type="Pfam" id="PF00697">
    <property type="entry name" value="PRAI"/>
    <property type="match status" value="1"/>
</dbReference>
<dbReference type="PANTHER" id="PTHR42894:SF1">
    <property type="entry name" value="N-(5'-PHOSPHORIBOSYL)ANTHRANILATE ISOMERASE"/>
    <property type="match status" value="1"/>
</dbReference>
<evidence type="ECO:0000256" key="4">
    <source>
        <dbReference type="ARBA" id="ARBA00012572"/>
    </source>
</evidence>
<comment type="pathway">
    <text evidence="2 10">Amino-acid biosynthesis; L-tryptophan biosynthesis; L-tryptophan from chorismate: step 3/5.</text>
</comment>
<dbReference type="PANTHER" id="PTHR42894">
    <property type="entry name" value="N-(5'-PHOSPHORIBOSYL)ANTHRANILATE ISOMERASE"/>
    <property type="match status" value="1"/>
</dbReference>
<evidence type="ECO:0000256" key="10">
    <source>
        <dbReference type="HAMAP-Rule" id="MF_00135"/>
    </source>
</evidence>
<sequence>MFRTRVKICGITRAEDALAAIDAGADALGFVFYAKSPRAVSASQAADIIAQLPPFVSKVGLFVNASAEEVRGVLKSCALDLLQFHGDELPDFCAAFAVPYMKALRMREDMDLVAAANTYSSASALLLDSYKPGVPGGTGESFDWHRIPRDLDHHIVLAGGLRPDNAAAAVLTCGPYGLDVSGGVEKAPGIKCAQKMTEFIKAVSHADRRED</sequence>
<dbReference type="RefSeq" id="WP_103683706.1">
    <property type="nucleotide sequence ID" value="NZ_PQGG01000014.1"/>
</dbReference>
<evidence type="ECO:0000256" key="5">
    <source>
        <dbReference type="ARBA" id="ARBA00022272"/>
    </source>
</evidence>
<dbReference type="InterPro" id="IPR001240">
    <property type="entry name" value="PRAI_dom"/>
</dbReference>